<proteinExistence type="predicted"/>
<sequence>MGSYSDSDPEVFYPYYCKPPPIGRMVRPPGLARMRFSSGSLQLDEEEEEEEDNGAAKVKAHKELKGEEEKKKGGDRAALTKVTL</sequence>
<dbReference type="Proteomes" id="UP000518266">
    <property type="component" value="Unassembled WGS sequence"/>
</dbReference>
<dbReference type="AlphaFoldDB" id="A0A7J5XK33"/>
<dbReference type="EMBL" id="JAAKFY010000023">
    <property type="protein sequence ID" value="KAF3837445.1"/>
    <property type="molecule type" value="Genomic_DNA"/>
</dbReference>
<evidence type="ECO:0000313" key="3">
    <source>
        <dbReference type="Proteomes" id="UP000518266"/>
    </source>
</evidence>
<feature type="region of interest" description="Disordered" evidence="1">
    <location>
        <begin position="38"/>
        <end position="84"/>
    </location>
</feature>
<dbReference type="OrthoDB" id="9990815at2759"/>
<evidence type="ECO:0000313" key="2">
    <source>
        <dbReference type="EMBL" id="KAF3837445.1"/>
    </source>
</evidence>
<keyword evidence="3" id="KW-1185">Reference proteome</keyword>
<gene>
    <name evidence="2" type="ORF">F7725_004909</name>
</gene>
<organism evidence="2 3">
    <name type="scientific">Dissostichus mawsoni</name>
    <name type="common">Antarctic cod</name>
    <dbReference type="NCBI Taxonomy" id="36200"/>
    <lineage>
        <taxon>Eukaryota</taxon>
        <taxon>Metazoa</taxon>
        <taxon>Chordata</taxon>
        <taxon>Craniata</taxon>
        <taxon>Vertebrata</taxon>
        <taxon>Euteleostomi</taxon>
        <taxon>Actinopterygii</taxon>
        <taxon>Neopterygii</taxon>
        <taxon>Teleostei</taxon>
        <taxon>Neoteleostei</taxon>
        <taxon>Acanthomorphata</taxon>
        <taxon>Eupercaria</taxon>
        <taxon>Perciformes</taxon>
        <taxon>Notothenioidei</taxon>
        <taxon>Nototheniidae</taxon>
        <taxon>Dissostichus</taxon>
    </lineage>
</organism>
<reference evidence="2 3" key="1">
    <citation type="submission" date="2020-03" db="EMBL/GenBank/DDBJ databases">
        <title>Dissostichus mawsoni Genome sequencing and assembly.</title>
        <authorList>
            <person name="Park H."/>
        </authorList>
    </citation>
    <scope>NUCLEOTIDE SEQUENCE [LARGE SCALE GENOMIC DNA]</scope>
    <source>
        <strain evidence="2">DM0001</strain>
        <tissue evidence="2">Muscle</tissue>
    </source>
</reference>
<feature type="compositionally biased region" description="Acidic residues" evidence="1">
    <location>
        <begin position="43"/>
        <end position="53"/>
    </location>
</feature>
<accession>A0A7J5XK33</accession>
<evidence type="ECO:0000256" key="1">
    <source>
        <dbReference type="SAM" id="MobiDB-lite"/>
    </source>
</evidence>
<comment type="caution">
    <text evidence="2">The sequence shown here is derived from an EMBL/GenBank/DDBJ whole genome shotgun (WGS) entry which is preliminary data.</text>
</comment>
<name>A0A7J5XK33_DISMA</name>
<protein>
    <submittedName>
        <fullName evidence="2">Uncharacterized protein</fullName>
    </submittedName>
</protein>
<feature type="compositionally biased region" description="Basic and acidic residues" evidence="1">
    <location>
        <begin position="61"/>
        <end position="75"/>
    </location>
</feature>